<dbReference type="InterPro" id="IPR006530">
    <property type="entry name" value="YD"/>
</dbReference>
<dbReference type="NCBIfam" id="TIGR01643">
    <property type="entry name" value="YD_repeat_2x"/>
    <property type="match status" value="12"/>
</dbReference>
<dbReference type="EMBL" id="SODD01000034">
    <property type="protein sequence ID" value="TDW14693.1"/>
    <property type="molecule type" value="Genomic_DNA"/>
</dbReference>
<sequence>MRKKLLPVFLVCLMLLQVSDTGLRVLAAQSNRITPGASYGSMYQKDIQREIVNVYDANDDAQEEAVVTKEASNYDLSDPYESYEEVEDKREINSKTYEIQKGVFVKETYFEPIHKEENGKLVDIDDRLENVNRSRSNKAIYKSKDGLLDVQIDGNSVRVTNEETSDLQWSLPDADVSHYSVKENVILFTNVYKNIDMEYVIRSNKVFTTFYINGPVEKSTLDFIFTSQHLTSKETDDGVVFYRSDNPDQDVYVFAKPTIRSATEAIGNSQITYENAQDGVHVSLSLDQTWINDSAQVYPIALSTRAANLEVLNITSCYVRSETPNFSSSQYSDLFVGYDNEFWAGIGVRTGVNRSYFYIDKPNLGNNMRVEKANLELFKEQDGIEQGVSHLMGKNIEAYECANANLNTLTWNTQPTIEKKLSTNNVEGVKNKYYKFDITGYVSSRYKGIEKTLLLKAEDESINAFANVFNSESTASRPRITIEYREDYDVDPNLSIENFDQELRVVSKLNDGFKALSLDGLIKPYATAVFKLHEKQDGNSTVINELLSMSVGGAYFSHPIVFTNPYGSGHTVQPSYNGNKEGQNYTTNYVKAESIPKFDTLYEYVMKVKKDGVESAKSITTDGFIKYKVKNGDTLRSIASYYGVSIDQIKLDNNQSSNSVYAGQVLFIRFKKDNTKVPKDVYTPPLRTITYEAKYVYRGPQCYGTCPIGDPITTTNGNFYYETEDFTLKDYDAFTFHRYYNSTGEQVSNMFGNGFTSNLEQYVTYDENKNILFFRGDGKILQIDKTANGYTPKTTDRIEIEVKQDEVQIFDIETGRTYVFDSYGTLVTIIEKTGHKTTISYDAYGAIQSIRVGEKEISFTYNENNLVQSIQLPNGKSVSYTYDAKRNLTSYTNVLGHKETYNYDDKNFMRSIIDKNGNTIATNTYDDEGKVKSQKDGKGQEMKFSYTNKKTDITLADNTKVTYEHEDFKTTKVAYGDGSSSSYRYDTYGNIIEKIDEDQNKTTYTYDKHDLLEIAYPDGTTESYTYNSAHQVTSKTGRDGGVEYFAYQGNDLVKHTLADGTFTTYTYDANHRVVTETSATGASKTYTYSGNQIASITHSNGLVENFTYDASGNVLKESDNQGKNQTYLYNDNNQMIKKTYTDGTYEEWGYDGNGNITSYRDRIGGITTNTYDKNNNVIASKKGSLTNSKVYDSNNQCIKETDAQGITKTYTYDAKLRLIKESDGLGNEISYTYDALDHVIKTIDVRGQESTDTYDQDLLIKHVDAAGLETTYSYDDKNREIEKAYTNGTKESKVYTGLLLTEESDIRGQKTTYTYDAYSRIKTKTVSIGEIEHVTTYTYDSNNNITKEDVDGVVTTYAYDVYNRKIKETDPLGFTTSYTYNFDDEIISTTDALGNTSTQTYDGEGNLIKETDKNGNTVEHVYNAQGFLVAEKDALGNTTTYAYNEKGQCITVVDPYGFTTSFTYSKYNQLLDTYQEGTLIESITYNKYGDVKTKKNTELNESYTYDHFGRQVTKTDQYTQLQTTTSYDVYGNVTKEEDSNGRSSSFTYDVYNQKLTEIDAYGRTTSYTYDQLGQVISTTNAQGTTSQVYDKNGNVIESISPLGVSTTYAYNKRNEKIKEVIGDKELAYSYDGLGQLTKTTDVKRKSETTTSYDANGNVTKEVDALGNAITYTYDAKNQKVSTTDALGNTSKTEYDANGNVTKEIDALGNTKQSSYNAYQQLEKEVDARGFETLYSYDDALRLVKVEDAIGGSITYIYNDANKVSKETNSEGFSKTFVYDDYGQIIEESDYNGVITKRSYDVLGNVVKETTANKTTTSVYDEKGNHVKTSVNDVVQEQFTYNDYNQVATKKDGNSNVTTYTYDTYGNVSTEDAAGYKTAYTYNVYGELLEKVENDTYKESYVYDAKNQLTETKVNGKTAQTKTYDANGNIIQEAEYGKVIETQYDACNRPSAYLVEYEGSMQVIQSVTYDESGNAITITDANGNTEQRTFDANGNETSFINKRGIKQLFAYDTLGQLEKAENAQGRVVRYTYDGNGNALTKTVGTKMAVYTYDDFNQCTYEKNEYGYVEKTKYDVFGNKVEETKPDGTIITYAYDNNNNQIQKNSQTFSYDKRNNLIKAEGANGTITYTYDAFDQMLTSTNANKETVSYAYNKDKQLSKMTYANKDVVTYSYKDGMLSTVKKNDATIATYSYNNRGELVDLVQGNMQSTFAYDKLGNVIKQDIYKDKKLEQSRTYAYDANDNVVKEVIDGKENNYVYNDADELSESSKYVDGKLVKTSYTYDMYGNKRVSSNDEGVKTYTYNDKNQLESVESTKGVSRYYYNDNGNLTSKVNSDGSKEVYTYDEFDHLVEHQKGDYIYTFAYDAQGDKISESKQDVRTYQKQVWYDYEGVIDVTASSDTKVKNTFDGLRQQVKTKEANGGVCTYQGTSSYTASYKKDVEVTDFVLDKNVEYTQILETNGNGNVYGLSILEEDGTTLVASLNDSIALQVKNNKVTKLTYSDYGKTSNIAQSHAYNGEYQQETGLIYLRARYYDPTIGNFIQIDRNYKGENTDVATQNRYNYALSNPYKYVDRDGNKAKKKKKQSVVSAVVGSVKNVVSSIKTNIVQSTTMVMRSETMYNLMDLVVQISPYFTSEMAKVTTLLAVTPATTIGLVMYGAVATPASLICGIEKAIRFTEMTPTQQQAYVNAWEHQLGGRLYAGPYVADKMMNLYYESMGYTTRIPEKAQVKEDKAISYVSENSSTGSMVAAAQEQQQPKQPKKDDDDDKKKDKNKNSDKGSNSNIKGNDVTYNQRSVDKAFGKHGSDFGNYPDGSKGSIQQYQNDISKFIDSPNNIQKPGTWWGSQGTHIYNPTTNQWVFINADGTFNTGFKLSADQMKYLIETGVVK</sequence>
<dbReference type="InterPro" id="IPR056823">
    <property type="entry name" value="TEN-like_YD-shell"/>
</dbReference>
<dbReference type="SMART" id="SM00257">
    <property type="entry name" value="LysM"/>
    <property type="match status" value="1"/>
</dbReference>
<dbReference type="InterPro" id="IPR022385">
    <property type="entry name" value="Rhs_assc_core"/>
</dbReference>
<evidence type="ECO:0000313" key="4">
    <source>
        <dbReference type="EMBL" id="TDW14693.1"/>
    </source>
</evidence>
<dbReference type="InterPro" id="IPR045351">
    <property type="entry name" value="DUF6531"/>
</dbReference>
<evidence type="ECO:0000256" key="2">
    <source>
        <dbReference type="SAM" id="MobiDB-lite"/>
    </source>
</evidence>
<evidence type="ECO:0000313" key="5">
    <source>
        <dbReference type="Proteomes" id="UP000294743"/>
    </source>
</evidence>
<protein>
    <submittedName>
        <fullName evidence="4">RHS repeat-associated protein</fullName>
    </submittedName>
</protein>
<dbReference type="Pfam" id="PF11429">
    <property type="entry name" value="Colicin_D"/>
    <property type="match status" value="1"/>
</dbReference>
<dbReference type="SUPFAM" id="SSF54106">
    <property type="entry name" value="LysM domain"/>
    <property type="match status" value="1"/>
</dbReference>
<dbReference type="InterPro" id="IPR036779">
    <property type="entry name" value="LysM_dom_sf"/>
</dbReference>
<gene>
    <name evidence="4" type="ORF">EDD63_1343</name>
</gene>
<dbReference type="Gene3D" id="2.180.10.10">
    <property type="entry name" value="RHS repeat-associated core"/>
    <property type="match status" value="8"/>
</dbReference>
<comment type="caution">
    <text evidence="4">The sequence shown here is derived from an EMBL/GenBank/DDBJ whole genome shotgun (WGS) entry which is preliminary data.</text>
</comment>
<reference evidence="4 5" key="1">
    <citation type="submission" date="2019-03" db="EMBL/GenBank/DDBJ databases">
        <title>Genomic Encyclopedia of Type Strains, Phase IV (KMG-IV): sequencing the most valuable type-strain genomes for metagenomic binning, comparative biology and taxonomic classification.</title>
        <authorList>
            <person name="Goeker M."/>
        </authorList>
    </citation>
    <scope>NUCLEOTIDE SEQUENCE [LARGE SCALE GENOMIC DNA]</scope>
    <source>
        <strain evidence="4 5">DSM 28867</strain>
    </source>
</reference>
<dbReference type="GO" id="GO:0004540">
    <property type="term" value="F:RNA nuclease activity"/>
    <property type="evidence" value="ECO:0007669"/>
    <property type="project" value="InterPro"/>
</dbReference>
<dbReference type="PROSITE" id="PS51782">
    <property type="entry name" value="LYSM"/>
    <property type="match status" value="1"/>
</dbReference>
<dbReference type="Pfam" id="PF20148">
    <property type="entry name" value="DUF6531"/>
    <property type="match status" value="1"/>
</dbReference>
<dbReference type="PANTHER" id="PTHR32305:SF15">
    <property type="entry name" value="PROTEIN RHSA-RELATED"/>
    <property type="match status" value="1"/>
</dbReference>
<dbReference type="InterPro" id="IPR024440">
    <property type="entry name" value="ColicinD_C"/>
</dbReference>
<dbReference type="SUPFAM" id="SSF102824">
    <property type="entry name" value="Colicin D/E5 nuclease domain"/>
    <property type="match status" value="1"/>
</dbReference>
<evidence type="ECO:0000259" key="3">
    <source>
        <dbReference type="PROSITE" id="PS51782"/>
    </source>
</evidence>
<dbReference type="PANTHER" id="PTHR32305">
    <property type="match status" value="1"/>
</dbReference>
<dbReference type="CDD" id="cd00118">
    <property type="entry name" value="LysM"/>
    <property type="match status" value="1"/>
</dbReference>
<dbReference type="Pfam" id="PF01476">
    <property type="entry name" value="LysM"/>
    <property type="match status" value="1"/>
</dbReference>
<dbReference type="Gene3D" id="3.10.450.200">
    <property type="match status" value="1"/>
</dbReference>
<accession>A0A4R7ZB28</accession>
<feature type="compositionally biased region" description="Basic and acidic residues" evidence="2">
    <location>
        <begin position="2756"/>
        <end position="2773"/>
    </location>
</feature>
<keyword evidence="1" id="KW-0677">Repeat</keyword>
<feature type="region of interest" description="Disordered" evidence="2">
    <location>
        <begin position="2740"/>
        <end position="2788"/>
    </location>
</feature>
<dbReference type="InterPro" id="IPR050708">
    <property type="entry name" value="T6SS_VgrG/RHS"/>
</dbReference>
<proteinExistence type="predicted"/>
<dbReference type="Pfam" id="PF25023">
    <property type="entry name" value="TEN_YD-shell"/>
    <property type="match status" value="2"/>
</dbReference>
<name>A0A4R7ZB28_9FIRM</name>
<dbReference type="Pfam" id="PF05593">
    <property type="entry name" value="RHS_repeat"/>
    <property type="match status" value="11"/>
</dbReference>
<keyword evidence="5" id="KW-1185">Reference proteome</keyword>
<dbReference type="Gene3D" id="3.10.350.10">
    <property type="entry name" value="LysM domain"/>
    <property type="match status" value="1"/>
</dbReference>
<evidence type="ECO:0000256" key="1">
    <source>
        <dbReference type="ARBA" id="ARBA00022737"/>
    </source>
</evidence>
<dbReference type="RefSeq" id="WP_166667594.1">
    <property type="nucleotide sequence ID" value="NZ_SODD01000034.1"/>
</dbReference>
<dbReference type="NCBIfam" id="TIGR03696">
    <property type="entry name" value="Rhs_assc_core"/>
    <property type="match status" value="1"/>
</dbReference>
<dbReference type="Proteomes" id="UP000294743">
    <property type="component" value="Unassembled WGS sequence"/>
</dbReference>
<feature type="compositionally biased region" description="Low complexity" evidence="2">
    <location>
        <begin position="2774"/>
        <end position="2783"/>
    </location>
</feature>
<dbReference type="InterPro" id="IPR031325">
    <property type="entry name" value="RHS_repeat"/>
</dbReference>
<organism evidence="4 5">
    <name type="scientific">Breznakia blatticola</name>
    <dbReference type="NCBI Taxonomy" id="1754012"/>
    <lineage>
        <taxon>Bacteria</taxon>
        <taxon>Bacillati</taxon>
        <taxon>Bacillota</taxon>
        <taxon>Erysipelotrichia</taxon>
        <taxon>Erysipelotrichales</taxon>
        <taxon>Erysipelotrichaceae</taxon>
        <taxon>Breznakia</taxon>
    </lineage>
</organism>
<feature type="domain" description="LysM" evidence="3">
    <location>
        <begin position="625"/>
        <end position="668"/>
    </location>
</feature>
<dbReference type="InterPro" id="IPR038233">
    <property type="entry name" value="Colicin_D/E5_nuclease"/>
</dbReference>
<dbReference type="InterPro" id="IPR018392">
    <property type="entry name" value="LysM"/>
</dbReference>
<dbReference type="InterPro" id="IPR037178">
    <property type="entry name" value="ColicinD_C_sf"/>
</dbReference>